<proteinExistence type="predicted"/>
<dbReference type="WBParaSite" id="TMUE_1000005502.1">
    <property type="protein sequence ID" value="TMUE_1000005502.1"/>
    <property type="gene ID" value="WBGene00288768"/>
</dbReference>
<keyword evidence="1" id="KW-0812">Transmembrane</keyword>
<evidence type="ECO:0000313" key="3">
    <source>
        <dbReference type="WBParaSite" id="TMUE_1000005502.1"/>
    </source>
</evidence>
<evidence type="ECO:0000256" key="1">
    <source>
        <dbReference type="SAM" id="Phobius"/>
    </source>
</evidence>
<protein>
    <submittedName>
        <fullName evidence="3">Deltamethrin resistance protein prag01 domain-containing protein</fullName>
    </submittedName>
</protein>
<dbReference type="AlphaFoldDB" id="A0A5S6QF24"/>
<dbReference type="Proteomes" id="UP000046395">
    <property type="component" value="Unassembled WGS sequence"/>
</dbReference>
<keyword evidence="1" id="KW-0472">Membrane</keyword>
<reference evidence="3" key="1">
    <citation type="submission" date="2019-12" db="UniProtKB">
        <authorList>
            <consortium name="WormBaseParasite"/>
        </authorList>
    </citation>
    <scope>IDENTIFICATION</scope>
</reference>
<feature type="transmembrane region" description="Helical" evidence="1">
    <location>
        <begin position="175"/>
        <end position="198"/>
    </location>
</feature>
<evidence type="ECO:0000313" key="2">
    <source>
        <dbReference type="Proteomes" id="UP000046395"/>
    </source>
</evidence>
<organism evidence="2 3">
    <name type="scientific">Trichuris muris</name>
    <name type="common">Mouse whipworm</name>
    <dbReference type="NCBI Taxonomy" id="70415"/>
    <lineage>
        <taxon>Eukaryota</taxon>
        <taxon>Metazoa</taxon>
        <taxon>Ecdysozoa</taxon>
        <taxon>Nematoda</taxon>
        <taxon>Enoplea</taxon>
        <taxon>Dorylaimia</taxon>
        <taxon>Trichinellida</taxon>
        <taxon>Trichuridae</taxon>
        <taxon>Trichuris</taxon>
    </lineage>
</organism>
<sequence length="219" mass="24487">MRRRARNNGKQIYKLRIPGRVALLYGLLAYAKAMAVQIQGGYRGGRTCGAGTTSSDGTYLGLDMRLALSIAGKCQLAWSSRLNSYSLHSTSSLGDVGKEYCQPDNKMPHEHMRKQAVAEPQKKNARPQAWKNYDPQDFFHTSEFHAKAEEDFNLLESAPRSHDLHETCKAIHRKWLAVAAALITAAGLTLGCILHYLYTSDPFAYDFYSPSDWIAVEQS</sequence>
<accession>A0A5S6QF24</accession>
<keyword evidence="1" id="KW-1133">Transmembrane helix</keyword>
<keyword evidence="2" id="KW-1185">Reference proteome</keyword>
<name>A0A5S6QF24_TRIMR</name>